<feature type="signal peptide" evidence="1">
    <location>
        <begin position="1"/>
        <end position="33"/>
    </location>
</feature>
<dbReference type="Gene3D" id="3.90.780.10">
    <property type="entry name" value="5'-Nucleotidase, C-terminal domain"/>
    <property type="match status" value="2"/>
</dbReference>
<dbReference type="InterPro" id="IPR004843">
    <property type="entry name" value="Calcineurin-like_PHP"/>
</dbReference>
<dbReference type="GO" id="GO:0009166">
    <property type="term" value="P:nucleotide catabolic process"/>
    <property type="evidence" value="ECO:0007669"/>
    <property type="project" value="InterPro"/>
</dbReference>
<evidence type="ECO:0000259" key="3">
    <source>
        <dbReference type="Pfam" id="PF21953"/>
    </source>
</evidence>
<dbReference type="InterPro" id="IPR053828">
    <property type="entry name" value="Nucleosidase_C"/>
</dbReference>
<evidence type="ECO:0000259" key="2">
    <source>
        <dbReference type="Pfam" id="PF00149"/>
    </source>
</evidence>
<feature type="chain" id="PRO_5043039987" evidence="1">
    <location>
        <begin position="34"/>
        <end position="621"/>
    </location>
</feature>
<proteinExistence type="predicted"/>
<reference evidence="4" key="1">
    <citation type="journal article" date="2022" name="bioRxiv">
        <title>Deciphering the potential niche of two novel black yeast fungi from a biological soil crust based on their genomes, phenotypes, and melanin regulation.</title>
        <authorList>
            <consortium name="DOE Joint Genome Institute"/>
            <person name="Carr E.C."/>
            <person name="Barton Q."/>
            <person name="Grambo S."/>
            <person name="Sullivan M."/>
            <person name="Renfro C.M."/>
            <person name="Kuo A."/>
            <person name="Pangilinan J."/>
            <person name="Lipzen A."/>
            <person name="Keymanesh K."/>
            <person name="Savage E."/>
            <person name="Barry K."/>
            <person name="Grigoriev I.V."/>
            <person name="Riekhof W.R."/>
            <person name="Harris S.S."/>
        </authorList>
    </citation>
    <scope>NUCLEOTIDE SEQUENCE</scope>
    <source>
        <strain evidence="4">JF 03-4F</strain>
    </source>
</reference>
<dbReference type="Gene3D" id="3.60.21.10">
    <property type="match status" value="1"/>
</dbReference>
<accession>A0AAN6E8G9</accession>
<dbReference type="Pfam" id="PF00149">
    <property type="entry name" value="Metallophos"/>
    <property type="match status" value="1"/>
</dbReference>
<dbReference type="SUPFAM" id="SSF56300">
    <property type="entry name" value="Metallo-dependent phosphatases"/>
    <property type="match status" value="1"/>
</dbReference>
<dbReference type="GO" id="GO:0016787">
    <property type="term" value="F:hydrolase activity"/>
    <property type="evidence" value="ECO:0007669"/>
    <property type="project" value="InterPro"/>
</dbReference>
<feature type="domain" description="Putative 5'-nucleotidase C-terminal" evidence="3">
    <location>
        <begin position="375"/>
        <end position="581"/>
    </location>
</feature>
<name>A0AAN6E8G9_9EURO</name>
<dbReference type="GO" id="GO:0005576">
    <property type="term" value="C:extracellular region"/>
    <property type="evidence" value="ECO:0007669"/>
    <property type="project" value="UniProtKB-ARBA"/>
</dbReference>
<evidence type="ECO:0000256" key="1">
    <source>
        <dbReference type="SAM" id="SignalP"/>
    </source>
</evidence>
<keyword evidence="5" id="KW-1185">Reference proteome</keyword>
<evidence type="ECO:0000313" key="4">
    <source>
        <dbReference type="EMBL" id="KAI1618605.1"/>
    </source>
</evidence>
<dbReference type="AlphaFoldDB" id="A0AAN6E8G9"/>
<comment type="caution">
    <text evidence="4">The sequence shown here is derived from an EMBL/GenBank/DDBJ whole genome shotgun (WGS) entry which is preliminary data.</text>
</comment>
<gene>
    <name evidence="4" type="ORF">EDD36DRAFT_414268</name>
</gene>
<evidence type="ECO:0000313" key="5">
    <source>
        <dbReference type="Proteomes" id="UP001203852"/>
    </source>
</evidence>
<dbReference type="InterPro" id="IPR006179">
    <property type="entry name" value="5_nucleotidase/apyrase"/>
</dbReference>
<dbReference type="Proteomes" id="UP001203852">
    <property type="component" value="Unassembled WGS sequence"/>
</dbReference>
<dbReference type="PANTHER" id="PTHR11575">
    <property type="entry name" value="5'-NUCLEOTIDASE-RELATED"/>
    <property type="match status" value="1"/>
</dbReference>
<protein>
    <submittedName>
        <fullName evidence="4">Metallo-dependent phosphatase-like protein</fullName>
    </submittedName>
</protein>
<dbReference type="EMBL" id="MU404350">
    <property type="protein sequence ID" value="KAI1618605.1"/>
    <property type="molecule type" value="Genomic_DNA"/>
</dbReference>
<dbReference type="FunFam" id="3.90.780.10:FF:000009">
    <property type="entry name" value="Ser/Thr protein phosphatase family"/>
    <property type="match status" value="1"/>
</dbReference>
<dbReference type="InterPro" id="IPR036907">
    <property type="entry name" value="5'-Nucleotdase_C_sf"/>
</dbReference>
<dbReference type="InterPro" id="IPR014485">
    <property type="entry name" value="Pesterase_C1039"/>
</dbReference>
<organism evidence="4 5">
    <name type="scientific">Exophiala viscosa</name>
    <dbReference type="NCBI Taxonomy" id="2486360"/>
    <lineage>
        <taxon>Eukaryota</taxon>
        <taxon>Fungi</taxon>
        <taxon>Dikarya</taxon>
        <taxon>Ascomycota</taxon>
        <taxon>Pezizomycotina</taxon>
        <taxon>Eurotiomycetes</taxon>
        <taxon>Chaetothyriomycetidae</taxon>
        <taxon>Chaetothyriales</taxon>
        <taxon>Herpotrichiellaceae</taxon>
        <taxon>Exophiala</taxon>
    </lineage>
</organism>
<keyword evidence="1" id="KW-0732">Signal</keyword>
<sequence>MSTTLGMRFAPTAGIVSIYRLAVALLLVLQVFAAQPGAPNPLVAPLRELQFGQINFLHTTDTHGWHAGHLLEPSFSADWGDYVDFAQHLKDKLEAQGRDLLIVDTGDRIEGNGLYDASEPKGLFTFDIFREQHMDVICSGNHELYQQNSSENEYLITAPAYTNSYIASNLDIRDPRTGEFVPLAARYKKFTTKEQGIRIMAFGFLYNFDRNYNNTIVHRVEKTTQEEWFQEAIQDPEIDLFVVAGHSAIRSEEFDMIYRKIRSVQKDTPIQFFGGHYHIRDYRKFDSNAYGLASGRFMETIGFQSIDGLPSKSNRKTSPTFFRRYIDNNLYSLYHHSGHDSSTFHSDRGRNITRAIHEARQALDLDQTFGCSAKDLWMSRAPYPSKNSIFSWLEEEVFPGIINDTQRDNRPRLVISNTGAIRFDIFKGAFTKDSTFIICPFTSGFHYIKDVPYNRARKLIKMLNGGGEIFAQVDPTLALSRLEPVQQKGILQDIIISKTDSPAPLVAQGGHQMRHPTDVARVPGYTTIDDAGDDGDDTIHSPISFYRVPNCIQSLINPQELDMESENVDVVFNEFIQPWILVGLRFLGLDYTNDDVDKYMPDENMTTLIAKWVGLNWPDKC</sequence>
<dbReference type="InterPro" id="IPR029052">
    <property type="entry name" value="Metallo-depent_PP-like"/>
</dbReference>
<dbReference type="PIRSF" id="PIRSF017316">
    <property type="entry name" value="Pesterase_C1039"/>
    <property type="match status" value="1"/>
</dbReference>
<dbReference type="GO" id="GO:0005829">
    <property type="term" value="C:cytosol"/>
    <property type="evidence" value="ECO:0007669"/>
    <property type="project" value="TreeGrafter"/>
</dbReference>
<dbReference type="PANTHER" id="PTHR11575:SF43">
    <property type="entry name" value="SER_THR PROTEIN PHOSPHATASE FAMILY (AFU_ORTHOLOGUE AFUA_3G04160)"/>
    <property type="match status" value="1"/>
</dbReference>
<dbReference type="SUPFAM" id="SSF55816">
    <property type="entry name" value="5'-nucleotidase (syn. UDP-sugar hydrolase), C-terminal domain"/>
    <property type="match status" value="1"/>
</dbReference>
<dbReference type="Pfam" id="PF21953">
    <property type="entry name" value="NadN_nucleosid_C"/>
    <property type="match status" value="1"/>
</dbReference>
<feature type="domain" description="Calcineurin-like phosphoesterase" evidence="2">
    <location>
        <begin position="55"/>
        <end position="279"/>
    </location>
</feature>
<dbReference type="FunFam" id="3.60.21.10:FF:000043">
    <property type="entry name" value="Ser/Thr protein phosphatase family"/>
    <property type="match status" value="1"/>
</dbReference>